<name>A0A9P1MXL5_9PELO</name>
<organism evidence="3 4">
    <name type="scientific">Caenorhabditis angaria</name>
    <dbReference type="NCBI Taxonomy" id="860376"/>
    <lineage>
        <taxon>Eukaryota</taxon>
        <taxon>Metazoa</taxon>
        <taxon>Ecdysozoa</taxon>
        <taxon>Nematoda</taxon>
        <taxon>Chromadorea</taxon>
        <taxon>Rhabditida</taxon>
        <taxon>Rhabditina</taxon>
        <taxon>Rhabditomorpha</taxon>
        <taxon>Rhabditoidea</taxon>
        <taxon>Rhabditidae</taxon>
        <taxon>Peloderinae</taxon>
        <taxon>Caenorhabditis</taxon>
    </lineage>
</organism>
<keyword evidence="4" id="KW-1185">Reference proteome</keyword>
<feature type="transmembrane region" description="Helical" evidence="2">
    <location>
        <begin position="267"/>
        <end position="289"/>
    </location>
</feature>
<dbReference type="EMBL" id="CANHGI010000002">
    <property type="protein sequence ID" value="CAI5443437.1"/>
    <property type="molecule type" value="Genomic_DNA"/>
</dbReference>
<evidence type="ECO:0000256" key="2">
    <source>
        <dbReference type="SAM" id="Phobius"/>
    </source>
</evidence>
<feature type="compositionally biased region" description="Basic and acidic residues" evidence="1">
    <location>
        <begin position="559"/>
        <end position="568"/>
    </location>
</feature>
<feature type="compositionally biased region" description="Low complexity" evidence="1">
    <location>
        <begin position="571"/>
        <end position="581"/>
    </location>
</feature>
<sequence>MTIGPIISFSIQSLFLFAIGGAIVYYNSILKFSKNKKLVEYVKKKTSKYYGFAILVLLILVTVLGIITIGIILAKDEAGIVKGCGEIDGISMMKKSQNLMSSGLFPISSTRDNILNFKNNLLTKSKSEKMDSFIATIKDFSHKAKGAWKKTYDENWGKFVSMGSKTCGTTIADRFADIKSFLDKSPDFDNFVDKIPQFVDQTTQEISKKTDDLLSKVMEESKSVASHAEPFNLVLSITRKIVNKFENQVNNGISSEYVQSTNSQIQMLSIVSVFDALLLLIFVIITFIFREKCPNVMKWCFRLGYFIFVLFIFLNLAELIFILLYSSSASSCSVGKYGLAGFSESNTTCTGSSIFETTATTTMHIKPDQIIKKLKAEVDSYKKVVTDKAENLIKTIESSMTTIIIKNNRYKRQNSNDCTSEIAEEIQKMGWMMDGITGEMSKKNQQLLDDKPIILNDVTQFKTTVNTFVSQFTSSFMVDVENIVKQVNKNIDNSNFACKPFLESFENCHSKICANLIDSNEEFSNYLYLILVILGFLAICGAMAGVWGQAEYLKSKKDATKIGPKSDGEVSGNSKSKSKTNSKGDVKSKTKSVSKN</sequence>
<evidence type="ECO:0000313" key="3">
    <source>
        <dbReference type="EMBL" id="CAI5443437.1"/>
    </source>
</evidence>
<evidence type="ECO:0000313" key="4">
    <source>
        <dbReference type="Proteomes" id="UP001152747"/>
    </source>
</evidence>
<feature type="transmembrane region" description="Helical" evidence="2">
    <location>
        <begin position="301"/>
        <end position="325"/>
    </location>
</feature>
<protein>
    <submittedName>
        <fullName evidence="3">Uncharacterized protein</fullName>
    </submittedName>
</protein>
<keyword evidence="2" id="KW-1133">Transmembrane helix</keyword>
<evidence type="ECO:0000256" key="1">
    <source>
        <dbReference type="SAM" id="MobiDB-lite"/>
    </source>
</evidence>
<feature type="transmembrane region" description="Helical" evidence="2">
    <location>
        <begin position="526"/>
        <end position="547"/>
    </location>
</feature>
<gene>
    <name evidence="3" type="ORF">CAMP_LOCUS6074</name>
</gene>
<feature type="transmembrane region" description="Helical" evidence="2">
    <location>
        <begin position="49"/>
        <end position="74"/>
    </location>
</feature>
<accession>A0A9P1MXL5</accession>
<reference evidence="3" key="1">
    <citation type="submission" date="2022-11" db="EMBL/GenBank/DDBJ databases">
        <authorList>
            <person name="Kikuchi T."/>
        </authorList>
    </citation>
    <scope>NUCLEOTIDE SEQUENCE</scope>
    <source>
        <strain evidence="3">PS1010</strain>
    </source>
</reference>
<keyword evidence="2" id="KW-0472">Membrane</keyword>
<dbReference type="Proteomes" id="UP001152747">
    <property type="component" value="Unassembled WGS sequence"/>
</dbReference>
<feature type="region of interest" description="Disordered" evidence="1">
    <location>
        <begin position="559"/>
        <end position="596"/>
    </location>
</feature>
<feature type="transmembrane region" description="Helical" evidence="2">
    <location>
        <begin position="6"/>
        <end position="28"/>
    </location>
</feature>
<proteinExistence type="predicted"/>
<dbReference type="AlphaFoldDB" id="A0A9P1MXL5"/>
<comment type="caution">
    <text evidence="3">The sequence shown here is derived from an EMBL/GenBank/DDBJ whole genome shotgun (WGS) entry which is preliminary data.</text>
</comment>
<keyword evidence="2" id="KW-0812">Transmembrane</keyword>